<protein>
    <recommendedName>
        <fullName evidence="10">peptidylprolyl isomerase</fullName>
        <ecNumber evidence="10">5.2.1.8</ecNumber>
    </recommendedName>
</protein>
<sequence>MKKKMMMVLLAAVLSVSAGACGKEKQNDNQAGTQTDDKQTEALDNEENATAKADQVSYDVKKCVTLGKYSGLQVSLPNDYKVTKERVDDYALGMAQYNAQPVYKDTDKKKVEEGDTVNIDYEGKKDGVAFEGGTASGYNLTIGSNSFIDGFEEGLVGVKVGQTVDLDLSFPENYPSADLAGAAVVFTVKVNKIVVEDPDAKFELNDEFVRQNYDCDTVEEYKEKVKSYLKEENKTNKEKDTRQEVINILLENSKVTIPDELMEARLEDSILIFTNRNCTDGTTLKDFLTTNYNGMTEEDFRSDIANEVKTNLQTELILEAIAQEEGVKLEEEAFQDYVQQQMEANGYASAEDFYKANGVTAKSGETYERKVFVCNRALDLVIENAEIRYGVAPDGAEQS</sequence>
<evidence type="ECO:0000256" key="8">
    <source>
        <dbReference type="ARBA" id="ARBA00023306"/>
    </source>
</evidence>
<dbReference type="InterPro" id="IPR008880">
    <property type="entry name" value="Trigger_fac_C"/>
</dbReference>
<evidence type="ECO:0000256" key="2">
    <source>
        <dbReference type="ARBA" id="ARBA00004496"/>
    </source>
</evidence>
<evidence type="ECO:0000256" key="1">
    <source>
        <dbReference type="ARBA" id="ARBA00000971"/>
    </source>
</evidence>
<evidence type="ECO:0000313" key="14">
    <source>
        <dbReference type="Proteomes" id="UP000012589"/>
    </source>
</evidence>
<dbReference type="Gene3D" id="1.10.3120.10">
    <property type="entry name" value="Trigger factor, C-terminal domain"/>
    <property type="match status" value="1"/>
</dbReference>
<dbReference type="PATRIC" id="fig|1235802.3.peg.5634"/>
<feature type="chain" id="PRO_5039640324" description="peptidylprolyl isomerase" evidence="11">
    <location>
        <begin position="21"/>
        <end position="399"/>
    </location>
</feature>
<dbReference type="InterPro" id="IPR005215">
    <property type="entry name" value="Trig_fac"/>
</dbReference>
<feature type="signal peptide" evidence="11">
    <location>
        <begin position="1"/>
        <end position="20"/>
    </location>
</feature>
<evidence type="ECO:0000259" key="12">
    <source>
        <dbReference type="PROSITE" id="PS50059"/>
    </source>
</evidence>
<dbReference type="SUPFAM" id="SSF109998">
    <property type="entry name" value="Triger factor/SurA peptide-binding domain-like"/>
    <property type="match status" value="1"/>
</dbReference>
<dbReference type="OrthoDB" id="9767721at2"/>
<dbReference type="Pfam" id="PF05698">
    <property type="entry name" value="Trigger_C"/>
    <property type="match status" value="1"/>
</dbReference>
<dbReference type="FunFam" id="3.10.50.40:FF:000001">
    <property type="entry name" value="Trigger factor"/>
    <property type="match status" value="1"/>
</dbReference>
<evidence type="ECO:0000256" key="11">
    <source>
        <dbReference type="SAM" id="SignalP"/>
    </source>
</evidence>
<dbReference type="HOGENOM" id="CLU_033058_1_2_9"/>
<evidence type="ECO:0000256" key="4">
    <source>
        <dbReference type="ARBA" id="ARBA00022618"/>
    </source>
</evidence>
<keyword evidence="14" id="KW-1185">Reference proteome</keyword>
<dbReference type="Pfam" id="PF00254">
    <property type="entry name" value="FKBP_C"/>
    <property type="match status" value="1"/>
</dbReference>
<comment type="catalytic activity">
    <reaction evidence="1 10">
        <text>[protein]-peptidylproline (omega=180) = [protein]-peptidylproline (omega=0)</text>
        <dbReference type="Rhea" id="RHEA:16237"/>
        <dbReference type="Rhea" id="RHEA-COMP:10747"/>
        <dbReference type="Rhea" id="RHEA-COMP:10748"/>
        <dbReference type="ChEBI" id="CHEBI:83833"/>
        <dbReference type="ChEBI" id="CHEBI:83834"/>
        <dbReference type="EC" id="5.2.1.8"/>
    </reaction>
</comment>
<dbReference type="PROSITE" id="PS50059">
    <property type="entry name" value="FKBP_PPIASE"/>
    <property type="match status" value="1"/>
</dbReference>
<proteinExistence type="inferred from homology"/>
<dbReference type="PROSITE" id="PS51257">
    <property type="entry name" value="PROKAR_LIPOPROTEIN"/>
    <property type="match status" value="1"/>
</dbReference>
<evidence type="ECO:0000256" key="10">
    <source>
        <dbReference type="PROSITE-ProRule" id="PRU00277"/>
    </source>
</evidence>
<dbReference type="AlphaFoldDB" id="N1ZS54"/>
<evidence type="ECO:0000256" key="5">
    <source>
        <dbReference type="ARBA" id="ARBA00023110"/>
    </source>
</evidence>
<accession>N1ZS54</accession>
<reference evidence="13 14" key="1">
    <citation type="journal article" date="2014" name="Genome Announc.">
        <title>Draft genome sequences of the altered schaedler flora, a defined bacterial community from gnotobiotic mice.</title>
        <authorList>
            <person name="Wannemuehler M.J."/>
            <person name="Overstreet A.M."/>
            <person name="Ward D.V."/>
            <person name="Phillips G.J."/>
        </authorList>
    </citation>
    <scope>NUCLEOTIDE SEQUENCE [LARGE SCALE GENOMIC DNA]</scope>
    <source>
        <strain evidence="13 14">ASF492</strain>
    </source>
</reference>
<feature type="domain" description="PPIase FKBP-type" evidence="12">
    <location>
        <begin position="114"/>
        <end position="174"/>
    </location>
</feature>
<dbReference type="Gene3D" id="3.10.50.40">
    <property type="match status" value="1"/>
</dbReference>
<comment type="subcellular location">
    <subcellularLocation>
        <location evidence="2">Cytoplasm</location>
    </subcellularLocation>
</comment>
<dbReference type="GO" id="GO:0006457">
    <property type="term" value="P:protein folding"/>
    <property type="evidence" value="ECO:0007669"/>
    <property type="project" value="InterPro"/>
</dbReference>
<evidence type="ECO:0000313" key="13">
    <source>
        <dbReference type="EMBL" id="EMZ19867.1"/>
    </source>
</evidence>
<dbReference type="InterPro" id="IPR027304">
    <property type="entry name" value="Trigger_fact/SurA_dom_sf"/>
</dbReference>
<dbReference type="EMBL" id="AQFT01000158">
    <property type="protein sequence ID" value="EMZ19867.1"/>
    <property type="molecule type" value="Genomic_DNA"/>
</dbReference>
<dbReference type="STRING" id="1235802.C823_05341"/>
<comment type="caution">
    <text evidence="13">The sequence shown here is derived from an EMBL/GenBank/DDBJ whole genome shotgun (WGS) entry which is preliminary data.</text>
</comment>
<dbReference type="eggNOG" id="COG0544">
    <property type="taxonomic scope" value="Bacteria"/>
</dbReference>
<gene>
    <name evidence="13" type="ORF">C823_05341</name>
</gene>
<dbReference type="EC" id="5.2.1.8" evidence="10"/>
<comment type="function">
    <text evidence="9">Involved in protein export. Acts as a chaperone by maintaining the newly synthesized protein in an open conformation. Functions as a peptidyl-prolyl cis-trans isomerase.</text>
</comment>
<name>N1ZS54_9FIRM</name>
<dbReference type="Proteomes" id="UP000012589">
    <property type="component" value="Unassembled WGS sequence"/>
</dbReference>
<comment type="similarity">
    <text evidence="3">Belongs to the FKBP-type PPIase family. Tig subfamily.</text>
</comment>
<keyword evidence="5 10" id="KW-0697">Rotamase</keyword>
<evidence type="ECO:0000256" key="9">
    <source>
        <dbReference type="ARBA" id="ARBA00024849"/>
    </source>
</evidence>
<keyword evidence="6" id="KW-0143">Chaperone</keyword>
<dbReference type="InterPro" id="IPR037041">
    <property type="entry name" value="Trigger_fac_C_sf"/>
</dbReference>
<evidence type="ECO:0000256" key="6">
    <source>
        <dbReference type="ARBA" id="ARBA00023186"/>
    </source>
</evidence>
<dbReference type="GO" id="GO:0051301">
    <property type="term" value="P:cell division"/>
    <property type="evidence" value="ECO:0007669"/>
    <property type="project" value="UniProtKB-KW"/>
</dbReference>
<keyword evidence="11" id="KW-0732">Signal</keyword>
<dbReference type="InterPro" id="IPR001179">
    <property type="entry name" value="PPIase_FKBP_dom"/>
</dbReference>
<dbReference type="GO" id="GO:0003755">
    <property type="term" value="F:peptidyl-prolyl cis-trans isomerase activity"/>
    <property type="evidence" value="ECO:0007669"/>
    <property type="project" value="UniProtKB-KW"/>
</dbReference>
<dbReference type="NCBIfam" id="TIGR00115">
    <property type="entry name" value="tig"/>
    <property type="match status" value="1"/>
</dbReference>
<dbReference type="SUPFAM" id="SSF54534">
    <property type="entry name" value="FKBP-like"/>
    <property type="match status" value="1"/>
</dbReference>
<dbReference type="GO" id="GO:0005737">
    <property type="term" value="C:cytoplasm"/>
    <property type="evidence" value="ECO:0007669"/>
    <property type="project" value="UniProtKB-SubCell"/>
</dbReference>
<organism evidence="13 14">
    <name type="scientific">Eubacterium plexicaudatum ASF492</name>
    <dbReference type="NCBI Taxonomy" id="1235802"/>
    <lineage>
        <taxon>Bacteria</taxon>
        <taxon>Bacillati</taxon>
        <taxon>Bacillota</taxon>
        <taxon>Clostridia</taxon>
        <taxon>Eubacteriales</taxon>
        <taxon>Eubacteriaceae</taxon>
        <taxon>Eubacterium</taxon>
    </lineage>
</organism>
<keyword evidence="7 10" id="KW-0413">Isomerase</keyword>
<evidence type="ECO:0000256" key="3">
    <source>
        <dbReference type="ARBA" id="ARBA00005464"/>
    </source>
</evidence>
<dbReference type="PIRSF" id="PIRSF003095">
    <property type="entry name" value="Trigger_factor"/>
    <property type="match status" value="1"/>
</dbReference>
<dbReference type="GO" id="GO:0015031">
    <property type="term" value="P:protein transport"/>
    <property type="evidence" value="ECO:0007669"/>
    <property type="project" value="InterPro"/>
</dbReference>
<keyword evidence="8" id="KW-0131">Cell cycle</keyword>
<dbReference type="InterPro" id="IPR046357">
    <property type="entry name" value="PPIase_dom_sf"/>
</dbReference>
<evidence type="ECO:0000256" key="7">
    <source>
        <dbReference type="ARBA" id="ARBA00023235"/>
    </source>
</evidence>
<keyword evidence="4" id="KW-0132">Cell division</keyword>